<reference evidence="2" key="1">
    <citation type="journal article" date="2023" name="Nat. Plants">
        <title>Single-cell RNA sequencing provides a high-resolution roadmap for understanding the multicellular compartmentation of specialized metabolism.</title>
        <authorList>
            <person name="Sun S."/>
            <person name="Shen X."/>
            <person name="Li Y."/>
            <person name="Li Y."/>
            <person name="Wang S."/>
            <person name="Li R."/>
            <person name="Zhang H."/>
            <person name="Shen G."/>
            <person name="Guo B."/>
            <person name="Wei J."/>
            <person name="Xu J."/>
            <person name="St-Pierre B."/>
            <person name="Chen S."/>
            <person name="Sun C."/>
        </authorList>
    </citation>
    <scope>NUCLEOTIDE SEQUENCE [LARGE SCALE GENOMIC DNA]</scope>
</reference>
<dbReference type="Proteomes" id="UP001060085">
    <property type="component" value="Linkage Group LG02"/>
</dbReference>
<keyword evidence="2" id="KW-1185">Reference proteome</keyword>
<accession>A0ACC0C3H7</accession>
<evidence type="ECO:0000313" key="2">
    <source>
        <dbReference type="Proteomes" id="UP001060085"/>
    </source>
</evidence>
<name>A0ACC0C3H7_CATRO</name>
<comment type="caution">
    <text evidence="1">The sequence shown here is derived from an EMBL/GenBank/DDBJ whole genome shotgun (WGS) entry which is preliminary data.</text>
</comment>
<organism evidence="1 2">
    <name type="scientific">Catharanthus roseus</name>
    <name type="common">Madagascar periwinkle</name>
    <name type="synonym">Vinca rosea</name>
    <dbReference type="NCBI Taxonomy" id="4058"/>
    <lineage>
        <taxon>Eukaryota</taxon>
        <taxon>Viridiplantae</taxon>
        <taxon>Streptophyta</taxon>
        <taxon>Embryophyta</taxon>
        <taxon>Tracheophyta</taxon>
        <taxon>Spermatophyta</taxon>
        <taxon>Magnoliopsida</taxon>
        <taxon>eudicotyledons</taxon>
        <taxon>Gunneridae</taxon>
        <taxon>Pentapetalae</taxon>
        <taxon>asterids</taxon>
        <taxon>lamiids</taxon>
        <taxon>Gentianales</taxon>
        <taxon>Apocynaceae</taxon>
        <taxon>Rauvolfioideae</taxon>
        <taxon>Vinceae</taxon>
        <taxon>Catharanthinae</taxon>
        <taxon>Catharanthus</taxon>
    </lineage>
</organism>
<protein>
    <submittedName>
        <fullName evidence="1">Uncharacterized protein</fullName>
    </submittedName>
</protein>
<dbReference type="EMBL" id="CM044702">
    <property type="protein sequence ID" value="KAI5679442.1"/>
    <property type="molecule type" value="Genomic_DNA"/>
</dbReference>
<evidence type="ECO:0000313" key="1">
    <source>
        <dbReference type="EMBL" id="KAI5679442.1"/>
    </source>
</evidence>
<gene>
    <name evidence="1" type="ORF">M9H77_10392</name>
</gene>
<sequence>MELEETHSSSHYGKPPWVFRGSALYQLHLVKAETARAFIPKEFQLVEAFGYTLGGFFLASYDDSPTGTFDELVVIAGIVWNPPTSCAWAARVLVNSGEACRHGRKDVGLPSQVARFSKTIRAIPKTSKTKRTGFLDLVGPWTPHSSKNCMDVQVSEMKGQTPVNICSINFSAAELDSSKWKGPHIKMSLPSFSGRTQYNPHLLKYSCQIECRLQAVPPAKVSGPQEAVDLEEEKYCDCESSVCNFKSGEIRRNKRSLCISVMLSQPILALRFNCLKMKVEAPTMVSKHSQNPLR</sequence>
<proteinExistence type="predicted"/>